<dbReference type="AlphaFoldDB" id="A0A319EDU7"/>
<name>A0A319EDU7_ASPSB</name>
<dbReference type="EMBL" id="KZ826340">
    <property type="protein sequence ID" value="PYI07690.1"/>
    <property type="molecule type" value="Genomic_DNA"/>
</dbReference>
<evidence type="ECO:0000313" key="2">
    <source>
        <dbReference type="Proteomes" id="UP000248423"/>
    </source>
</evidence>
<organism evidence="1 2">
    <name type="scientific">Aspergillus sclerotiicarbonarius (strain CBS 121057 / IBT 28362)</name>
    <dbReference type="NCBI Taxonomy" id="1448318"/>
    <lineage>
        <taxon>Eukaryota</taxon>
        <taxon>Fungi</taxon>
        <taxon>Dikarya</taxon>
        <taxon>Ascomycota</taxon>
        <taxon>Pezizomycotina</taxon>
        <taxon>Eurotiomycetes</taxon>
        <taxon>Eurotiomycetidae</taxon>
        <taxon>Eurotiales</taxon>
        <taxon>Aspergillaceae</taxon>
        <taxon>Aspergillus</taxon>
        <taxon>Aspergillus subgen. Circumdati</taxon>
    </lineage>
</organism>
<dbReference type="InterPro" id="IPR011990">
    <property type="entry name" value="TPR-like_helical_dom_sf"/>
</dbReference>
<keyword evidence="2" id="KW-1185">Reference proteome</keyword>
<dbReference type="SUPFAM" id="SSF48452">
    <property type="entry name" value="TPR-like"/>
    <property type="match status" value="1"/>
</dbReference>
<gene>
    <name evidence="1" type="ORF">BO78DRAFT_341092</name>
</gene>
<protein>
    <recommendedName>
        <fullName evidence="3">Tetratricopeptide repeat domain protein</fullName>
    </recommendedName>
</protein>
<dbReference type="Gene3D" id="1.25.40.10">
    <property type="entry name" value="Tetratricopeptide repeat domain"/>
    <property type="match status" value="1"/>
</dbReference>
<proteinExistence type="predicted"/>
<evidence type="ECO:0008006" key="3">
    <source>
        <dbReference type="Google" id="ProtNLM"/>
    </source>
</evidence>
<reference evidence="1 2" key="1">
    <citation type="submission" date="2018-02" db="EMBL/GenBank/DDBJ databases">
        <title>The genomes of Aspergillus section Nigri reveals drivers in fungal speciation.</title>
        <authorList>
            <consortium name="DOE Joint Genome Institute"/>
            <person name="Vesth T.C."/>
            <person name="Nybo J."/>
            <person name="Theobald S."/>
            <person name="Brandl J."/>
            <person name="Frisvad J.C."/>
            <person name="Nielsen K.F."/>
            <person name="Lyhne E.K."/>
            <person name="Kogle M.E."/>
            <person name="Kuo A."/>
            <person name="Riley R."/>
            <person name="Clum A."/>
            <person name="Nolan M."/>
            <person name="Lipzen A."/>
            <person name="Salamov A."/>
            <person name="Henrissat B."/>
            <person name="Wiebenga A."/>
            <person name="De vries R.P."/>
            <person name="Grigoriev I.V."/>
            <person name="Mortensen U.H."/>
            <person name="Andersen M.R."/>
            <person name="Baker S.E."/>
        </authorList>
    </citation>
    <scope>NUCLEOTIDE SEQUENCE [LARGE SCALE GENOMIC DNA]</scope>
    <source>
        <strain evidence="1 2">CBS 121057</strain>
    </source>
</reference>
<accession>A0A319EDU7</accession>
<sequence>MQFRYSTGTNEPTDFPWEAAIPVSPFWDSFSFKDAAAIIKTIPLEELEKYDLDTRYGSATQPEKIAVTLDILREKLQHEESKYTPPAEFYTADHDAWSDIWLSIAYISMKLDRMDEAEEAYRMLVTKREDPNDLVPANNLCAFLVKNTNKYNEVKTLSAPCMEWLDKKLGRASPQAIGVRKNIAEAEWKQGNRERAQELIAEIFECIDELKGSRFAVYEEDEREYAQGWEADLKKWQAE</sequence>
<dbReference type="VEuPathDB" id="FungiDB:BO78DRAFT_341092"/>
<evidence type="ECO:0000313" key="1">
    <source>
        <dbReference type="EMBL" id="PYI07690.1"/>
    </source>
</evidence>
<dbReference type="Proteomes" id="UP000248423">
    <property type="component" value="Unassembled WGS sequence"/>
</dbReference>
<dbReference type="OrthoDB" id="4473276at2759"/>